<dbReference type="AlphaFoldDB" id="A0A432VPB2"/>
<feature type="non-terminal residue" evidence="1">
    <location>
        <position position="1"/>
    </location>
</feature>
<organism evidence="1 2">
    <name type="scientific">Aliidiomarina haloalkalitolerans</name>
    <dbReference type="NCBI Taxonomy" id="859059"/>
    <lineage>
        <taxon>Bacteria</taxon>
        <taxon>Pseudomonadati</taxon>
        <taxon>Pseudomonadota</taxon>
        <taxon>Gammaproteobacteria</taxon>
        <taxon>Alteromonadales</taxon>
        <taxon>Idiomarinaceae</taxon>
        <taxon>Aliidiomarina</taxon>
    </lineage>
</organism>
<dbReference type="Proteomes" id="UP000288212">
    <property type="component" value="Unassembled WGS sequence"/>
</dbReference>
<evidence type="ECO:0000313" key="2">
    <source>
        <dbReference type="Proteomes" id="UP000288212"/>
    </source>
</evidence>
<keyword evidence="2" id="KW-1185">Reference proteome</keyword>
<comment type="caution">
    <text evidence="1">The sequence shown here is derived from an EMBL/GenBank/DDBJ whole genome shotgun (WGS) entry which is preliminary data.</text>
</comment>
<accession>A0A432VPB2</accession>
<evidence type="ECO:0000313" key="1">
    <source>
        <dbReference type="EMBL" id="RUO17996.1"/>
    </source>
</evidence>
<sequence>SKEDTSEVENHKPIRKPNAELVLLKKGSLLTFPLSQLPFKLSDTYLTIQHVMDDNGNLYRLGVKGTFTDSTVTRHYALNLLEPYVWVVSSSADAPPKETKYMQRLKVVAQWMEEKKKQLKLEPNSTPQDVHNRLATEKGKERTQGWYWFEWHKSNKSLFPAEHDPRNFFKQYKEISFSKGNR</sequence>
<gene>
    <name evidence="1" type="ORF">CWE06_12295</name>
</gene>
<dbReference type="RefSeq" id="WP_157981179.1">
    <property type="nucleotide sequence ID" value="NZ_PIPI01000016.1"/>
</dbReference>
<proteinExistence type="predicted"/>
<dbReference type="EMBL" id="PIPI01000016">
    <property type="protein sequence ID" value="RUO17996.1"/>
    <property type="molecule type" value="Genomic_DNA"/>
</dbReference>
<reference evidence="1 2" key="1">
    <citation type="journal article" date="2011" name="Front. Microbiol.">
        <title>Genomic signatures of strain selection and enhancement in Bacillus atrophaeus var. globigii, a historical biowarfare simulant.</title>
        <authorList>
            <person name="Gibbons H.S."/>
            <person name="Broomall S.M."/>
            <person name="McNew L.A."/>
            <person name="Daligault H."/>
            <person name="Chapman C."/>
            <person name="Bruce D."/>
            <person name="Karavis M."/>
            <person name="Krepps M."/>
            <person name="McGregor P.A."/>
            <person name="Hong C."/>
            <person name="Park K.H."/>
            <person name="Akmal A."/>
            <person name="Feldman A."/>
            <person name="Lin J.S."/>
            <person name="Chang W.E."/>
            <person name="Higgs B.W."/>
            <person name="Demirev P."/>
            <person name="Lindquist J."/>
            <person name="Liem A."/>
            <person name="Fochler E."/>
            <person name="Read T.D."/>
            <person name="Tapia R."/>
            <person name="Johnson S."/>
            <person name="Bishop-Lilly K.A."/>
            <person name="Detter C."/>
            <person name="Han C."/>
            <person name="Sozhamannan S."/>
            <person name="Rosenzweig C.N."/>
            <person name="Skowronski E.W."/>
        </authorList>
    </citation>
    <scope>NUCLEOTIDE SEQUENCE [LARGE SCALE GENOMIC DNA]</scope>
    <source>
        <strain evidence="1 2">AK5</strain>
    </source>
</reference>
<protein>
    <submittedName>
        <fullName evidence="1">Uncharacterized protein</fullName>
    </submittedName>
</protein>
<name>A0A432VPB2_9GAMM</name>